<dbReference type="AlphaFoldDB" id="A0A382BUT1"/>
<proteinExistence type="predicted"/>
<gene>
    <name evidence="2" type="ORF">METZ01_LOCUS170228</name>
</gene>
<dbReference type="InterPro" id="IPR013822">
    <property type="entry name" value="Signal_recog_particl_SRP54_hlx"/>
</dbReference>
<dbReference type="Gene3D" id="1.20.120.140">
    <property type="entry name" value="Signal recognition particle SRP54, nucleotide-binding domain"/>
    <property type="match status" value="1"/>
</dbReference>
<dbReference type="SUPFAM" id="SSF47364">
    <property type="entry name" value="Domain of the SRP/SRP receptor G-proteins"/>
    <property type="match status" value="1"/>
</dbReference>
<name>A0A382BUT1_9ZZZZ</name>
<evidence type="ECO:0000259" key="1">
    <source>
        <dbReference type="SMART" id="SM00963"/>
    </source>
</evidence>
<accession>A0A382BUT1</accession>
<dbReference type="Pfam" id="PF02881">
    <property type="entry name" value="SRP54_N"/>
    <property type="match status" value="1"/>
</dbReference>
<feature type="domain" description="Signal recognition particle SRP54 helical bundle" evidence="1">
    <location>
        <begin position="2"/>
        <end position="64"/>
    </location>
</feature>
<dbReference type="GO" id="GO:0005525">
    <property type="term" value="F:GTP binding"/>
    <property type="evidence" value="ECO:0007669"/>
    <property type="project" value="InterPro"/>
</dbReference>
<dbReference type="InterPro" id="IPR042101">
    <property type="entry name" value="SRP54_N_sf"/>
</dbReference>
<dbReference type="EMBL" id="UINC01031396">
    <property type="protein sequence ID" value="SVB17374.1"/>
    <property type="molecule type" value="Genomic_DNA"/>
</dbReference>
<feature type="non-terminal residue" evidence="2">
    <location>
        <position position="65"/>
    </location>
</feature>
<dbReference type="GO" id="GO:0006614">
    <property type="term" value="P:SRP-dependent cotranslational protein targeting to membrane"/>
    <property type="evidence" value="ECO:0007669"/>
    <property type="project" value="InterPro"/>
</dbReference>
<protein>
    <recommendedName>
        <fullName evidence="1">Signal recognition particle SRP54 helical bundle domain-containing protein</fullName>
    </recommendedName>
</protein>
<dbReference type="InterPro" id="IPR036225">
    <property type="entry name" value="SRP/SRP_N"/>
</dbReference>
<dbReference type="SMART" id="SM00963">
    <property type="entry name" value="SRP54_N"/>
    <property type="match status" value="1"/>
</dbReference>
<organism evidence="2">
    <name type="scientific">marine metagenome</name>
    <dbReference type="NCBI Taxonomy" id="408172"/>
    <lineage>
        <taxon>unclassified sequences</taxon>
        <taxon>metagenomes</taxon>
        <taxon>ecological metagenomes</taxon>
    </lineage>
</organism>
<sequence length="65" mass="7389">MVLEKLGESLRETLRKIAGASHISPELIKELVRDIQRALLQSDVNVRLALDLSKRIEIRALDEKP</sequence>
<reference evidence="2" key="1">
    <citation type="submission" date="2018-05" db="EMBL/GenBank/DDBJ databases">
        <authorList>
            <person name="Lanie J.A."/>
            <person name="Ng W.-L."/>
            <person name="Kazmierczak K.M."/>
            <person name="Andrzejewski T.M."/>
            <person name="Davidsen T.M."/>
            <person name="Wayne K.J."/>
            <person name="Tettelin H."/>
            <person name="Glass J.I."/>
            <person name="Rusch D."/>
            <person name="Podicherti R."/>
            <person name="Tsui H.-C.T."/>
            <person name="Winkler M.E."/>
        </authorList>
    </citation>
    <scope>NUCLEOTIDE SEQUENCE</scope>
</reference>
<evidence type="ECO:0000313" key="2">
    <source>
        <dbReference type="EMBL" id="SVB17374.1"/>
    </source>
</evidence>